<dbReference type="CDD" id="cd11066">
    <property type="entry name" value="CYP_PhacA-like"/>
    <property type="match status" value="1"/>
</dbReference>
<evidence type="ECO:0000313" key="6">
    <source>
        <dbReference type="Proteomes" id="UP001610432"/>
    </source>
</evidence>
<dbReference type="EMBL" id="JBFXLQ010000002">
    <property type="protein sequence ID" value="KAL2872232.1"/>
    <property type="molecule type" value="Genomic_DNA"/>
</dbReference>
<gene>
    <name evidence="5" type="ORF">BJX67DRAFT_377057</name>
</gene>
<evidence type="ECO:0000256" key="1">
    <source>
        <dbReference type="ARBA" id="ARBA00010617"/>
    </source>
</evidence>
<evidence type="ECO:0000256" key="2">
    <source>
        <dbReference type="ARBA" id="ARBA00022723"/>
    </source>
</evidence>
<dbReference type="InterPro" id="IPR002401">
    <property type="entry name" value="Cyt_P450_E_grp-I"/>
</dbReference>
<dbReference type="PANTHER" id="PTHR46300">
    <property type="entry name" value="P450, PUTATIVE (EUROFUNG)-RELATED-RELATED"/>
    <property type="match status" value="1"/>
</dbReference>
<comment type="caution">
    <text evidence="5">The sequence shown here is derived from an EMBL/GenBank/DDBJ whole genome shotgun (WGS) entry which is preliminary data.</text>
</comment>
<protein>
    <submittedName>
        <fullName evidence="5">Cytochrome P450</fullName>
    </submittedName>
</protein>
<accession>A0ABR4M6M0</accession>
<keyword evidence="2" id="KW-0479">Metal-binding</keyword>
<dbReference type="PRINTS" id="PR00463">
    <property type="entry name" value="EP450I"/>
</dbReference>
<dbReference type="RefSeq" id="XP_070891211.1">
    <property type="nucleotide sequence ID" value="XM_071032016.1"/>
</dbReference>
<dbReference type="InterPro" id="IPR001128">
    <property type="entry name" value="Cyt_P450"/>
</dbReference>
<keyword evidence="6" id="KW-1185">Reference proteome</keyword>
<comment type="similarity">
    <text evidence="1">Belongs to the cytochrome P450 family.</text>
</comment>
<evidence type="ECO:0000256" key="3">
    <source>
        <dbReference type="ARBA" id="ARBA00023002"/>
    </source>
</evidence>
<keyword evidence="3" id="KW-0560">Oxidoreductase</keyword>
<dbReference type="Gene3D" id="1.10.630.10">
    <property type="entry name" value="Cytochrome P450"/>
    <property type="match status" value="1"/>
</dbReference>
<dbReference type="GeneID" id="98147088"/>
<dbReference type="PRINTS" id="PR00385">
    <property type="entry name" value="P450"/>
</dbReference>
<dbReference type="SUPFAM" id="SSF48264">
    <property type="entry name" value="Cytochrome P450"/>
    <property type="match status" value="1"/>
</dbReference>
<dbReference type="InterPro" id="IPR036396">
    <property type="entry name" value="Cyt_P450_sf"/>
</dbReference>
<dbReference type="Pfam" id="PF00067">
    <property type="entry name" value="p450"/>
    <property type="match status" value="1"/>
</dbReference>
<dbReference type="InterPro" id="IPR050364">
    <property type="entry name" value="Cytochrome_P450_fung"/>
</dbReference>
<reference evidence="5 6" key="1">
    <citation type="submission" date="2024-07" db="EMBL/GenBank/DDBJ databases">
        <title>Section-level genome sequencing and comparative genomics of Aspergillus sections Usti and Cavernicolus.</title>
        <authorList>
            <consortium name="Lawrence Berkeley National Laboratory"/>
            <person name="Nybo J.L."/>
            <person name="Vesth T.C."/>
            <person name="Theobald S."/>
            <person name="Frisvad J.C."/>
            <person name="Larsen T.O."/>
            <person name="Kjaerboelling I."/>
            <person name="Rothschild-Mancinelli K."/>
            <person name="Lyhne E.K."/>
            <person name="Kogle M.E."/>
            <person name="Barry K."/>
            <person name="Clum A."/>
            <person name="Na H."/>
            <person name="Ledsgaard L."/>
            <person name="Lin J."/>
            <person name="Lipzen A."/>
            <person name="Kuo A."/>
            <person name="Riley R."/>
            <person name="Mondo S."/>
            <person name="Labutti K."/>
            <person name="Haridas S."/>
            <person name="Pangalinan J."/>
            <person name="Salamov A.A."/>
            <person name="Simmons B.A."/>
            <person name="Magnuson J.K."/>
            <person name="Chen J."/>
            <person name="Drula E."/>
            <person name="Henrissat B."/>
            <person name="Wiebenga A."/>
            <person name="Lubbers R.J."/>
            <person name="Gomes A.C."/>
            <person name="Macurrencykelacurrency M.R."/>
            <person name="Stajich J."/>
            <person name="Grigoriev I.V."/>
            <person name="Mortensen U.H."/>
            <person name="De Vries R.P."/>
            <person name="Baker S.E."/>
            <person name="Andersen M.R."/>
        </authorList>
    </citation>
    <scope>NUCLEOTIDE SEQUENCE [LARGE SCALE GENOMIC DNA]</scope>
    <source>
        <strain evidence="5 6">CBS 449.75</strain>
    </source>
</reference>
<proteinExistence type="inferred from homology"/>
<organism evidence="5 6">
    <name type="scientific">Aspergillus lucknowensis</name>
    <dbReference type="NCBI Taxonomy" id="176173"/>
    <lineage>
        <taxon>Eukaryota</taxon>
        <taxon>Fungi</taxon>
        <taxon>Dikarya</taxon>
        <taxon>Ascomycota</taxon>
        <taxon>Pezizomycotina</taxon>
        <taxon>Eurotiomycetes</taxon>
        <taxon>Eurotiomycetidae</taxon>
        <taxon>Eurotiales</taxon>
        <taxon>Aspergillaceae</taxon>
        <taxon>Aspergillus</taxon>
        <taxon>Aspergillus subgen. Nidulantes</taxon>
    </lineage>
</organism>
<keyword evidence="4" id="KW-0408">Iron</keyword>
<evidence type="ECO:0000256" key="4">
    <source>
        <dbReference type="ARBA" id="ARBA00023004"/>
    </source>
</evidence>
<dbReference type="Proteomes" id="UP001610432">
    <property type="component" value="Unassembled WGS sequence"/>
</dbReference>
<dbReference type="PANTHER" id="PTHR46300:SF9">
    <property type="entry name" value="P450, PUTATIVE-RELATED"/>
    <property type="match status" value="1"/>
</dbReference>
<sequence length="517" mass="57883">MAIAEALSFICPRTIEHPLQSVTVAAFALSAIYIILNEFIRASVRIPGFKGPRGLPLIGNLAQIRKNAAEQYRIWSKTYGPVYQIQLGNIPVLVVNSAAAAKVLFGHNAQALSSRPEFYTFHKIVSNTAGTTIGTSPYSESLKRRRKGAASALNRPSVDSYVSHLDIESKAFVAELYKYGNGGKTPVDPMAMIQRLSLSLALTLNWGVRVASQEEELFDEITEVEEEISKFRSTTGNLQDYIPLLRLNPFNASSQKAKKMRNRRDRYLGSLNRDLDDRMKKGIHKPCIQANVILDKEAKLSPEELTSISLTMLSGGLDTATTLVAWSIGLLAQRPDIQDKAAKAILEMYSEEQPLCDAADDQKCPYIVALVRECLRYYTVLRLALPRTSIRDVTYNGKVIPKGTVFFLNSWACNMDPEVWSDPEEFRPERWFEQPDAPMFTYGMGYRMCAGSLLANRELYLVFIRTLNSFRIEPTAEKVEWHPVKGNSDPTSLVAIPKKYKVKFVPKNESVLVNALG</sequence>
<name>A0ABR4M6M0_9EURO</name>
<evidence type="ECO:0000313" key="5">
    <source>
        <dbReference type="EMBL" id="KAL2872232.1"/>
    </source>
</evidence>